<evidence type="ECO:0000256" key="5">
    <source>
        <dbReference type="ARBA" id="ARBA00022679"/>
    </source>
</evidence>
<dbReference type="GO" id="GO:0005524">
    <property type="term" value="F:ATP binding"/>
    <property type="evidence" value="ECO:0007669"/>
    <property type="project" value="UniProtKB-KW"/>
</dbReference>
<dbReference type="PROSITE" id="PS00794">
    <property type="entry name" value="HPPK"/>
    <property type="match status" value="1"/>
</dbReference>
<evidence type="ECO:0000256" key="11">
    <source>
        <dbReference type="ARBA" id="ARBA00029766"/>
    </source>
</evidence>
<evidence type="ECO:0000313" key="15">
    <source>
        <dbReference type="Proteomes" id="UP000239772"/>
    </source>
</evidence>
<dbReference type="EMBL" id="PVZS01000014">
    <property type="protein sequence ID" value="PSC04311.1"/>
    <property type="molecule type" value="Genomic_DNA"/>
</dbReference>
<dbReference type="PANTHER" id="PTHR43071">
    <property type="entry name" value="2-AMINO-4-HYDROXY-6-HYDROXYMETHYLDIHYDROPTERIDINE PYROPHOSPHOKINASE"/>
    <property type="match status" value="1"/>
</dbReference>
<dbReference type="GO" id="GO:0046656">
    <property type="term" value="P:folic acid biosynthetic process"/>
    <property type="evidence" value="ECO:0007669"/>
    <property type="project" value="UniProtKB-KW"/>
</dbReference>
<keyword evidence="15" id="KW-1185">Reference proteome</keyword>
<dbReference type="NCBIfam" id="TIGR01498">
    <property type="entry name" value="folK"/>
    <property type="match status" value="1"/>
</dbReference>
<evidence type="ECO:0000256" key="1">
    <source>
        <dbReference type="ARBA" id="ARBA00005051"/>
    </source>
</evidence>
<evidence type="ECO:0000256" key="6">
    <source>
        <dbReference type="ARBA" id="ARBA00022741"/>
    </source>
</evidence>
<dbReference type="InterPro" id="IPR000550">
    <property type="entry name" value="Hppk"/>
</dbReference>
<reference evidence="15" key="1">
    <citation type="submission" date="2018-03" db="EMBL/GenBank/DDBJ databases">
        <authorList>
            <person name="Sun L."/>
            <person name="Liu H."/>
            <person name="Chen W."/>
            <person name="Huang K."/>
            <person name="Liu W."/>
            <person name="Gao X."/>
        </authorList>
    </citation>
    <scope>NUCLEOTIDE SEQUENCE [LARGE SCALE GENOMIC DNA]</scope>
    <source>
        <strain evidence="15">SH9</strain>
    </source>
</reference>
<comment type="pathway">
    <text evidence="1">Cofactor biosynthesis; tetrahydrofolate biosynthesis; 2-amino-4-hydroxy-6-hydroxymethyl-7,8-dihydropteridine diphosphate from 7,8-dihydroneopterin triphosphate: step 4/4.</text>
</comment>
<dbReference type="SUPFAM" id="SSF55083">
    <property type="entry name" value="6-hydroxymethyl-7,8-dihydropterin pyrophosphokinase, HPPK"/>
    <property type="match status" value="1"/>
</dbReference>
<keyword evidence="6" id="KW-0547">Nucleotide-binding</keyword>
<evidence type="ECO:0000256" key="12">
    <source>
        <dbReference type="ARBA" id="ARBA00033413"/>
    </source>
</evidence>
<dbReference type="UniPathway" id="UPA00077">
    <property type="reaction ID" value="UER00155"/>
</dbReference>
<proteinExistence type="inferred from homology"/>
<evidence type="ECO:0000259" key="13">
    <source>
        <dbReference type="PROSITE" id="PS00794"/>
    </source>
</evidence>
<evidence type="ECO:0000256" key="3">
    <source>
        <dbReference type="ARBA" id="ARBA00013253"/>
    </source>
</evidence>
<evidence type="ECO:0000256" key="7">
    <source>
        <dbReference type="ARBA" id="ARBA00022777"/>
    </source>
</evidence>
<dbReference type="Pfam" id="PF01288">
    <property type="entry name" value="HPPK"/>
    <property type="match status" value="1"/>
</dbReference>
<comment type="caution">
    <text evidence="14">The sequence shown here is derived from an EMBL/GenBank/DDBJ whole genome shotgun (WGS) entry which is preliminary data.</text>
</comment>
<dbReference type="GO" id="GO:0016301">
    <property type="term" value="F:kinase activity"/>
    <property type="evidence" value="ECO:0007669"/>
    <property type="project" value="UniProtKB-KW"/>
</dbReference>
<dbReference type="RefSeq" id="WP_106337606.1">
    <property type="nucleotide sequence ID" value="NZ_PVZS01000014.1"/>
</dbReference>
<dbReference type="AlphaFoldDB" id="A0A2T1HRM2"/>
<comment type="similarity">
    <text evidence="2">Belongs to the HPPK family.</text>
</comment>
<name>A0A2T1HRM2_9HYPH</name>
<dbReference type="CDD" id="cd00483">
    <property type="entry name" value="HPPK"/>
    <property type="match status" value="1"/>
</dbReference>
<keyword evidence="9" id="KW-0289">Folate biosynthesis</keyword>
<accession>A0A2T1HRM2</accession>
<evidence type="ECO:0000256" key="4">
    <source>
        <dbReference type="ARBA" id="ARBA00016218"/>
    </source>
</evidence>
<sequence>MARAWLSLGANIGPDAAAKRAAVAEALGRLEARGARLVARSSDYRTPPWGPVAQDWFVNACAEVETDLAPADLLALALAVERDMGRIRAERWGPRLIDVDVLAYEGVRQDGPDLTLPHPRMLERAFVLVPLAEIAPDLTVDGVRVAEALASLDRTGIERLP</sequence>
<keyword evidence="5" id="KW-0808">Transferase</keyword>
<protein>
    <recommendedName>
        <fullName evidence="4">2-amino-4-hydroxy-6-hydroxymethyldihydropteridine pyrophosphokinase</fullName>
        <ecNumber evidence="3">2.7.6.3</ecNumber>
    </recommendedName>
    <alternativeName>
        <fullName evidence="11">6-hydroxymethyl-7,8-dihydropterin pyrophosphokinase</fullName>
    </alternativeName>
    <alternativeName>
        <fullName evidence="12">7,8-dihydro-6-hydroxymethylpterin-pyrophosphokinase</fullName>
    </alternativeName>
</protein>
<dbReference type="Gene3D" id="3.30.70.560">
    <property type="entry name" value="7,8-Dihydro-6-hydroxymethylpterin-pyrophosphokinase HPPK"/>
    <property type="match status" value="1"/>
</dbReference>
<dbReference type="GO" id="GO:0046654">
    <property type="term" value="P:tetrahydrofolate biosynthetic process"/>
    <property type="evidence" value="ECO:0007669"/>
    <property type="project" value="UniProtKB-UniPathway"/>
</dbReference>
<dbReference type="OrthoDB" id="9808041at2"/>
<dbReference type="GO" id="GO:0003848">
    <property type="term" value="F:2-amino-4-hydroxy-6-hydroxymethyldihydropteridine diphosphokinase activity"/>
    <property type="evidence" value="ECO:0007669"/>
    <property type="project" value="UniProtKB-EC"/>
</dbReference>
<keyword evidence="7 14" id="KW-0418">Kinase</keyword>
<evidence type="ECO:0000256" key="2">
    <source>
        <dbReference type="ARBA" id="ARBA00005810"/>
    </source>
</evidence>
<feature type="domain" description="7,8-dihydro-6-hydroxymethylpterin-pyrophosphokinase" evidence="13">
    <location>
        <begin position="91"/>
        <end position="102"/>
    </location>
</feature>
<dbReference type="PANTHER" id="PTHR43071:SF1">
    <property type="entry name" value="2-AMINO-4-HYDROXY-6-HYDROXYMETHYLDIHYDROPTERIDINE PYROPHOSPHOKINASE"/>
    <property type="match status" value="1"/>
</dbReference>
<evidence type="ECO:0000256" key="10">
    <source>
        <dbReference type="ARBA" id="ARBA00029409"/>
    </source>
</evidence>
<keyword evidence="8" id="KW-0067">ATP-binding</keyword>
<evidence type="ECO:0000313" key="14">
    <source>
        <dbReference type="EMBL" id="PSC04311.1"/>
    </source>
</evidence>
<gene>
    <name evidence="14" type="primary">folK</name>
    <name evidence="14" type="ORF">SLNSH_13855</name>
</gene>
<evidence type="ECO:0000256" key="9">
    <source>
        <dbReference type="ARBA" id="ARBA00022909"/>
    </source>
</evidence>
<organism evidence="14 15">
    <name type="scientific">Alsobacter soli</name>
    <dbReference type="NCBI Taxonomy" id="2109933"/>
    <lineage>
        <taxon>Bacteria</taxon>
        <taxon>Pseudomonadati</taxon>
        <taxon>Pseudomonadota</taxon>
        <taxon>Alphaproteobacteria</taxon>
        <taxon>Hyphomicrobiales</taxon>
        <taxon>Alsobacteraceae</taxon>
        <taxon>Alsobacter</taxon>
    </lineage>
</organism>
<dbReference type="Proteomes" id="UP000239772">
    <property type="component" value="Unassembled WGS sequence"/>
</dbReference>
<dbReference type="EC" id="2.7.6.3" evidence="3"/>
<dbReference type="InterPro" id="IPR035907">
    <property type="entry name" value="Hppk_sf"/>
</dbReference>
<evidence type="ECO:0000256" key="8">
    <source>
        <dbReference type="ARBA" id="ARBA00022840"/>
    </source>
</evidence>
<comment type="function">
    <text evidence="10">Catalyzes the transfer of pyrophosphate from adenosine triphosphate (ATP) to 6-hydroxymethyl-7,8-dihydropterin, an enzymatic step in folate biosynthesis pathway.</text>
</comment>